<proteinExistence type="inferred from homology"/>
<keyword evidence="6" id="KW-1006">Bacterial flagellum protein export</keyword>
<evidence type="ECO:0000259" key="8">
    <source>
        <dbReference type="Pfam" id="PF02108"/>
    </source>
</evidence>
<dbReference type="EMBL" id="JBHSHC010000112">
    <property type="protein sequence ID" value="MFC4768784.1"/>
    <property type="molecule type" value="Genomic_DNA"/>
</dbReference>
<dbReference type="SUPFAM" id="SSF160527">
    <property type="entry name" value="V-type ATPase subunit E-like"/>
    <property type="match status" value="1"/>
</dbReference>
<dbReference type="PANTHER" id="PTHR34982:SF1">
    <property type="entry name" value="FLAGELLAR ASSEMBLY PROTEIN FLIH"/>
    <property type="match status" value="1"/>
</dbReference>
<gene>
    <name evidence="9" type="ORF">ACFO8Q_15670</name>
</gene>
<reference evidence="10" key="1">
    <citation type="journal article" date="2019" name="Int. J. Syst. Evol. Microbiol.">
        <title>The Global Catalogue of Microorganisms (GCM) 10K type strain sequencing project: providing services to taxonomists for standard genome sequencing and annotation.</title>
        <authorList>
            <consortium name="The Broad Institute Genomics Platform"/>
            <consortium name="The Broad Institute Genome Sequencing Center for Infectious Disease"/>
            <person name="Wu L."/>
            <person name="Ma J."/>
        </authorList>
    </citation>
    <scope>NUCLEOTIDE SEQUENCE [LARGE SCALE GENOMIC DNA]</scope>
    <source>
        <strain evidence="10">WYCCWR 12678</strain>
    </source>
</reference>
<comment type="similarity">
    <text evidence="2">Belongs to the FliH family.</text>
</comment>
<keyword evidence="3" id="KW-0813">Transport</keyword>
<accession>A0ABV9Q3C3</accession>
<keyword evidence="5" id="KW-0653">Protein transport</keyword>
<evidence type="ECO:0000313" key="10">
    <source>
        <dbReference type="Proteomes" id="UP001596002"/>
    </source>
</evidence>
<evidence type="ECO:0000256" key="7">
    <source>
        <dbReference type="SAM" id="Coils"/>
    </source>
</evidence>
<evidence type="ECO:0000256" key="6">
    <source>
        <dbReference type="ARBA" id="ARBA00023225"/>
    </source>
</evidence>
<evidence type="ECO:0000256" key="4">
    <source>
        <dbReference type="ARBA" id="ARBA00022795"/>
    </source>
</evidence>
<evidence type="ECO:0000313" key="9">
    <source>
        <dbReference type="EMBL" id="MFC4768784.1"/>
    </source>
</evidence>
<dbReference type="InterPro" id="IPR051472">
    <property type="entry name" value="T3SS_Stator/FliH"/>
</dbReference>
<evidence type="ECO:0000256" key="5">
    <source>
        <dbReference type="ARBA" id="ARBA00022927"/>
    </source>
</evidence>
<dbReference type="Proteomes" id="UP001596002">
    <property type="component" value="Unassembled WGS sequence"/>
</dbReference>
<keyword evidence="10" id="KW-1185">Reference proteome</keyword>
<keyword evidence="7" id="KW-0175">Coiled coil</keyword>
<feature type="domain" description="Flagellar assembly protein FliH/Type III secretion system HrpE" evidence="8">
    <location>
        <begin position="122"/>
        <end position="249"/>
    </location>
</feature>
<protein>
    <submittedName>
        <fullName evidence="9">FliH/SctL family protein</fullName>
    </submittedName>
</protein>
<dbReference type="Pfam" id="PF02108">
    <property type="entry name" value="FliH"/>
    <property type="match status" value="1"/>
</dbReference>
<evidence type="ECO:0000256" key="1">
    <source>
        <dbReference type="ARBA" id="ARBA00003041"/>
    </source>
</evidence>
<comment type="caution">
    <text evidence="9">The sequence shown here is derived from an EMBL/GenBank/DDBJ whole genome shotgun (WGS) entry which is preliminary data.</text>
</comment>
<organism evidence="9 10">
    <name type="scientific">Effusibacillus consociatus</name>
    <dbReference type="NCBI Taxonomy" id="1117041"/>
    <lineage>
        <taxon>Bacteria</taxon>
        <taxon>Bacillati</taxon>
        <taxon>Bacillota</taxon>
        <taxon>Bacilli</taxon>
        <taxon>Bacillales</taxon>
        <taxon>Alicyclobacillaceae</taxon>
        <taxon>Effusibacillus</taxon>
    </lineage>
</organism>
<evidence type="ECO:0000256" key="3">
    <source>
        <dbReference type="ARBA" id="ARBA00022448"/>
    </source>
</evidence>
<sequence length="264" mass="29438">MSKIVKSLYTTVAGQRTIHTVPVVKVITPPGFLNHESEPQEAEPVLSPEEIIKEAQKQAARMLENTRREADLIVNDAKRQAEAILTDSRRQVEEAVAQAQKAGYEIGFEEGKTAGETLFQEKIQEVLGRMSQIEAERQEYLLQSEQQLLVLACEIARRIMGREIELGMSWVEATLKGALAELVNRSHVEVHAHPDDIPLLIDIKSEISSPYNAQIEFKFTADSSIEKGGCILRTRQGAVDARIDTQLNEVKRALLETAAALSRE</sequence>
<feature type="coiled-coil region" evidence="7">
    <location>
        <begin position="60"/>
        <end position="98"/>
    </location>
</feature>
<keyword evidence="4" id="KW-1005">Bacterial flagellum biogenesis</keyword>
<comment type="function">
    <text evidence="1">Needed for flagellar regrowth and assembly.</text>
</comment>
<name>A0ABV9Q3C3_9BACL</name>
<evidence type="ECO:0000256" key="2">
    <source>
        <dbReference type="ARBA" id="ARBA00006602"/>
    </source>
</evidence>
<dbReference type="PANTHER" id="PTHR34982">
    <property type="entry name" value="YOP PROTEINS TRANSLOCATION PROTEIN L"/>
    <property type="match status" value="1"/>
</dbReference>
<dbReference type="RefSeq" id="WP_380026729.1">
    <property type="nucleotide sequence ID" value="NZ_JBHSHC010000112.1"/>
</dbReference>
<dbReference type="InterPro" id="IPR018035">
    <property type="entry name" value="Flagellar_FliH/T3SS_HrpE"/>
</dbReference>